<dbReference type="InterPro" id="IPR026043">
    <property type="entry name" value="NadR"/>
</dbReference>
<dbReference type="AlphaFoldDB" id="A0A380JW50"/>
<dbReference type="InterPro" id="IPR004173">
    <property type="entry name" value="3H_domain"/>
</dbReference>
<organism evidence="1 2">
    <name type="scientific">Streptococcus dysgalactiae subsp. dysgalactiae</name>
    <dbReference type="NCBI Taxonomy" id="99822"/>
    <lineage>
        <taxon>Bacteria</taxon>
        <taxon>Bacillati</taxon>
        <taxon>Bacillota</taxon>
        <taxon>Bacilli</taxon>
        <taxon>Lactobacillales</taxon>
        <taxon>Streptococcaceae</taxon>
        <taxon>Streptococcus</taxon>
    </lineage>
</organism>
<sequence>MKAEERRQKIIEYLTGEQEALSATYLAKLLGVSRQVIVGDVALLRAQQIDIISTPKGYIMSTALFSHQFCARIVCQHGLAETEKELQIILAHQGIITTVEVEHPIYGMITAPLNIKSQSDVTNFMKKLNHSNAELLSSLTEGLHSHLISCPSQEAFEAMSQDLEAAGILYTGR</sequence>
<evidence type="ECO:0000313" key="2">
    <source>
        <dbReference type="Proteomes" id="UP000254797"/>
    </source>
</evidence>
<dbReference type="PANTHER" id="PTHR40068">
    <property type="entry name" value="TRANSCRIPTION REPRESSOR NIAR-RELATED"/>
    <property type="match status" value="1"/>
</dbReference>
<dbReference type="InterPro" id="IPR036390">
    <property type="entry name" value="WH_DNA-bd_sf"/>
</dbReference>
<dbReference type="Proteomes" id="UP000254797">
    <property type="component" value="Unassembled WGS sequence"/>
</dbReference>
<evidence type="ECO:0000313" key="1">
    <source>
        <dbReference type="EMBL" id="SUN50129.1"/>
    </source>
</evidence>
<dbReference type="InterPro" id="IPR036388">
    <property type="entry name" value="WH-like_DNA-bd_sf"/>
</dbReference>
<protein>
    <submittedName>
        <fullName evidence="1">Transcriptional regulator</fullName>
    </submittedName>
</protein>
<reference evidence="1 2" key="1">
    <citation type="submission" date="2018-06" db="EMBL/GenBank/DDBJ databases">
        <authorList>
            <consortium name="Pathogen Informatics"/>
            <person name="Doyle S."/>
        </authorList>
    </citation>
    <scope>NUCLEOTIDE SEQUENCE [LARGE SCALE GENOMIC DNA]</scope>
    <source>
        <strain evidence="1 2">NCTC4670</strain>
    </source>
</reference>
<dbReference type="GO" id="GO:0036094">
    <property type="term" value="F:small molecule binding"/>
    <property type="evidence" value="ECO:0007669"/>
    <property type="project" value="InterPro"/>
</dbReference>
<dbReference type="Pfam" id="PF02829">
    <property type="entry name" value="3H"/>
    <property type="match status" value="1"/>
</dbReference>
<dbReference type="InterPro" id="IPR035922">
    <property type="entry name" value="3H_dom_sf"/>
</dbReference>
<gene>
    <name evidence="1" type="primary">nadR</name>
    <name evidence="1" type="ORF">NCTC4670_01214</name>
</gene>
<proteinExistence type="predicted"/>
<dbReference type="Gene3D" id="1.10.10.10">
    <property type="entry name" value="Winged helix-like DNA-binding domain superfamily/Winged helix DNA-binding domain"/>
    <property type="match status" value="1"/>
</dbReference>
<name>A0A380JW50_STRDY</name>
<accession>A0A380JW50</accession>
<dbReference type="Pfam" id="PF08279">
    <property type="entry name" value="HTH_11"/>
    <property type="match status" value="1"/>
</dbReference>
<dbReference type="RefSeq" id="WP_111717040.1">
    <property type="nucleotide sequence ID" value="NZ_CP033166.1"/>
</dbReference>
<dbReference type="PIRSF" id="PIRSF037847">
    <property type="entry name" value="NiaR"/>
    <property type="match status" value="1"/>
</dbReference>
<dbReference type="PANTHER" id="PTHR40068:SF1">
    <property type="entry name" value="TRANSCRIPTION REPRESSOR NIAR-RELATED"/>
    <property type="match status" value="1"/>
</dbReference>
<dbReference type="InterPro" id="IPR013196">
    <property type="entry name" value="HTH_11"/>
</dbReference>
<dbReference type="SUPFAM" id="SSF46785">
    <property type="entry name" value="Winged helix' DNA-binding domain"/>
    <property type="match status" value="1"/>
</dbReference>
<dbReference type="SUPFAM" id="SSF75500">
    <property type="entry name" value="Putative transcriptional regulator TM1602, C-terminal domain"/>
    <property type="match status" value="1"/>
</dbReference>
<dbReference type="EMBL" id="UHFG01000004">
    <property type="protein sequence ID" value="SUN50129.1"/>
    <property type="molecule type" value="Genomic_DNA"/>
</dbReference>
<dbReference type="Gene3D" id="3.30.1340.20">
    <property type="entry name" value="3H domain"/>
    <property type="match status" value="1"/>
</dbReference>